<name>A0A090DYE8_MESPL</name>
<protein>
    <submittedName>
        <fullName evidence="2">Uncharacterized protein</fullName>
    </submittedName>
</protein>
<evidence type="ECO:0000256" key="1">
    <source>
        <dbReference type="SAM" id="Coils"/>
    </source>
</evidence>
<proteinExistence type="predicted"/>
<keyword evidence="3" id="KW-1185">Reference proteome</keyword>
<feature type="coiled-coil region" evidence="1">
    <location>
        <begin position="29"/>
        <end position="96"/>
    </location>
</feature>
<evidence type="ECO:0000313" key="3">
    <source>
        <dbReference type="Proteomes" id="UP000045285"/>
    </source>
</evidence>
<organism evidence="2 3">
    <name type="scientific">Mesorhizobium plurifarium</name>
    <dbReference type="NCBI Taxonomy" id="69974"/>
    <lineage>
        <taxon>Bacteria</taxon>
        <taxon>Pseudomonadati</taxon>
        <taxon>Pseudomonadota</taxon>
        <taxon>Alphaproteobacteria</taxon>
        <taxon>Hyphomicrobiales</taxon>
        <taxon>Phyllobacteriaceae</taxon>
        <taxon>Mesorhizobium</taxon>
    </lineage>
</organism>
<accession>A0A090DYE8</accession>
<gene>
    <name evidence="2" type="ORF">MPL3356_390151</name>
</gene>
<dbReference type="AlphaFoldDB" id="A0A090DYE8"/>
<dbReference type="Proteomes" id="UP000045285">
    <property type="component" value="Unassembled WGS sequence"/>
</dbReference>
<keyword evidence="1" id="KW-0175">Coiled coil</keyword>
<sequence length="314" mass="34410">MNMQAILKSMRGQPKTVEQLQATLDALDIEGLEAAAENLEVERRRVLLDGTDKDLEAIEAKIASANRDIERAYAAKTELTKRLEAAKAAATESELRARYDAAKAQADAAGKMLRKEYPELAKRLVSLIRTLAEADVAVEEANRQLPADAPPLLPAEILVRRRPGTNEKIISEKEVSLWVHAGTVTPFAEDRQAEADQREKDYAANWNGLPPDGVIQVGSSRVVKRRFIRKTYVPRGNAMLHTPLASIELPGLVGGDPPFWDQFRVSVQSPRSILARLQELATLKPAPPAEAGQPVVELIPIAEDHASNNSEEAA</sequence>
<dbReference type="EMBL" id="CCMZ01000033">
    <property type="protein sequence ID" value="CDX22111.1"/>
    <property type="molecule type" value="Genomic_DNA"/>
</dbReference>
<evidence type="ECO:0000313" key="2">
    <source>
        <dbReference type="EMBL" id="CDX22111.1"/>
    </source>
</evidence>
<reference evidence="3" key="1">
    <citation type="submission" date="2014-08" db="EMBL/GenBank/DDBJ databases">
        <authorList>
            <person name="Moulin L."/>
        </authorList>
    </citation>
    <scope>NUCLEOTIDE SEQUENCE [LARGE SCALE GENOMIC DNA]</scope>
</reference>